<dbReference type="Pfam" id="PF13676">
    <property type="entry name" value="TIR_2"/>
    <property type="match status" value="1"/>
</dbReference>
<dbReference type="STRING" id="316058.RPB_2632"/>
<evidence type="ECO:0000259" key="1">
    <source>
        <dbReference type="PROSITE" id="PS50104"/>
    </source>
</evidence>
<name>Q2IWS6_RHOP2</name>
<reference evidence="2 3" key="1">
    <citation type="submission" date="2006-01" db="EMBL/GenBank/DDBJ databases">
        <title>Complete sequence of Rhodopseudomonas palustris HaA2.</title>
        <authorList>
            <consortium name="US DOE Joint Genome Institute"/>
            <person name="Copeland A."/>
            <person name="Lucas S."/>
            <person name="Lapidus A."/>
            <person name="Barry K."/>
            <person name="Detter J.C."/>
            <person name="Glavina T."/>
            <person name="Hammon N."/>
            <person name="Israni S."/>
            <person name="Pitluck S."/>
            <person name="Chain P."/>
            <person name="Malfatti S."/>
            <person name="Shin M."/>
            <person name="Vergez L."/>
            <person name="Schmutz J."/>
            <person name="Larimer F."/>
            <person name="Land M."/>
            <person name="Hauser L."/>
            <person name="Pelletier D.A."/>
            <person name="Kyrpides N."/>
            <person name="Anderson I."/>
            <person name="Oda Y."/>
            <person name="Harwood C.S."/>
            <person name="Richardson P."/>
        </authorList>
    </citation>
    <scope>NUCLEOTIDE SEQUENCE [LARGE SCALE GENOMIC DNA]</scope>
    <source>
        <strain evidence="2 3">HaA2</strain>
    </source>
</reference>
<dbReference type="PROSITE" id="PS50104">
    <property type="entry name" value="TIR"/>
    <property type="match status" value="1"/>
</dbReference>
<dbReference type="EMBL" id="CP000250">
    <property type="protein sequence ID" value="ABD07334.1"/>
    <property type="molecule type" value="Genomic_DNA"/>
</dbReference>
<evidence type="ECO:0000313" key="2">
    <source>
        <dbReference type="EMBL" id="ABD07334.1"/>
    </source>
</evidence>
<evidence type="ECO:0000313" key="3">
    <source>
        <dbReference type="Proteomes" id="UP000008809"/>
    </source>
</evidence>
<dbReference type="InterPro" id="IPR035897">
    <property type="entry name" value="Toll_tir_struct_dom_sf"/>
</dbReference>
<dbReference type="eggNOG" id="COG4916">
    <property type="taxonomic scope" value="Bacteria"/>
</dbReference>
<dbReference type="RefSeq" id="WP_011441519.1">
    <property type="nucleotide sequence ID" value="NC_007778.1"/>
</dbReference>
<dbReference type="SMART" id="SM00255">
    <property type="entry name" value="TIR"/>
    <property type="match status" value="1"/>
</dbReference>
<dbReference type="InterPro" id="IPR000157">
    <property type="entry name" value="TIR_dom"/>
</dbReference>
<dbReference type="KEGG" id="rpb:RPB_2632"/>
<dbReference type="GO" id="GO:0007165">
    <property type="term" value="P:signal transduction"/>
    <property type="evidence" value="ECO:0007669"/>
    <property type="project" value="InterPro"/>
</dbReference>
<dbReference type="Gene3D" id="3.40.50.10140">
    <property type="entry name" value="Toll/interleukin-1 receptor homology (TIR) domain"/>
    <property type="match status" value="1"/>
</dbReference>
<dbReference type="HOGENOM" id="CLU_952748_0_0_5"/>
<protein>
    <submittedName>
        <fullName evidence="2">TIR</fullName>
    </submittedName>
</protein>
<sequence length="292" mass="33858">MTVFISYNHSDVGFVDWLANRLVSRRHHIWMDRWELNVGDSLISRVQAALTASDAIIIVLSTNSIASEWCKKELNSGILRELEEKRVLVLPCVIDHCTVPLFLREKLYADFRKDREVALDQVHDALLRITNPQQGRLESPDFHTDWSYDWSKGRSSRRWYFEWTFVDHGPAIEYCILTECKIACNQLASDMFQNLDEGARQDYILRVFALLVSETAKRQSKIRIRDAFRQIGMLEMLGGSDDEEWLVEISSRRMGIDNGKDTLVHVDQILERALSEMNVKLAKPNRATKGER</sequence>
<keyword evidence="3" id="KW-1185">Reference proteome</keyword>
<proteinExistence type="predicted"/>
<dbReference type="Proteomes" id="UP000008809">
    <property type="component" value="Chromosome"/>
</dbReference>
<gene>
    <name evidence="2" type="ordered locus">RPB_2632</name>
</gene>
<dbReference type="SUPFAM" id="SSF52200">
    <property type="entry name" value="Toll/Interleukin receptor TIR domain"/>
    <property type="match status" value="1"/>
</dbReference>
<organism evidence="2 3">
    <name type="scientific">Rhodopseudomonas palustris (strain HaA2)</name>
    <dbReference type="NCBI Taxonomy" id="316058"/>
    <lineage>
        <taxon>Bacteria</taxon>
        <taxon>Pseudomonadati</taxon>
        <taxon>Pseudomonadota</taxon>
        <taxon>Alphaproteobacteria</taxon>
        <taxon>Hyphomicrobiales</taxon>
        <taxon>Nitrobacteraceae</taxon>
        <taxon>Rhodopseudomonas</taxon>
    </lineage>
</organism>
<dbReference type="OrthoDB" id="4774809at2"/>
<dbReference type="AlphaFoldDB" id="Q2IWS6"/>
<accession>Q2IWS6</accession>
<feature type="domain" description="TIR" evidence="1">
    <location>
        <begin position="1"/>
        <end position="115"/>
    </location>
</feature>